<organism evidence="1 2">
    <name type="scientific">Pluteus cervinus</name>
    <dbReference type="NCBI Taxonomy" id="181527"/>
    <lineage>
        <taxon>Eukaryota</taxon>
        <taxon>Fungi</taxon>
        <taxon>Dikarya</taxon>
        <taxon>Basidiomycota</taxon>
        <taxon>Agaricomycotina</taxon>
        <taxon>Agaricomycetes</taxon>
        <taxon>Agaricomycetidae</taxon>
        <taxon>Agaricales</taxon>
        <taxon>Pluteineae</taxon>
        <taxon>Pluteaceae</taxon>
        <taxon>Pluteus</taxon>
    </lineage>
</organism>
<sequence>MRLILLIFVGGICTCLVVGKGPHKSSGSSPTTHVLHPSTVHNGPSSTGYPSKTYHGNPTQDHYSSGSSFSSETCYDGLTRDSIEAVGGYCEDVKDFYVFISKDRSCVSGRPAIIGPIAWTNSPYCYGTLAHVPEDDTTSMGGPKMTLMFDRNNSNSATLFIVADNETVYSLRSDITTQCSLPDSSFATYLYNDTSRIQPQLTDVWLHYRSSTIALGSFGLNNTIPPADMNSTSVNKQVVGLPSNVDAEILACVNATILNNVPLFALDSSGIRGVDLGSRKLVRAIVLVAGILQVLS</sequence>
<accession>A0ACD3AL06</accession>
<proteinExistence type="predicted"/>
<dbReference type="Proteomes" id="UP000308600">
    <property type="component" value="Unassembled WGS sequence"/>
</dbReference>
<evidence type="ECO:0000313" key="1">
    <source>
        <dbReference type="EMBL" id="TFK66375.1"/>
    </source>
</evidence>
<protein>
    <submittedName>
        <fullName evidence="1">Uncharacterized protein</fullName>
    </submittedName>
</protein>
<reference evidence="1 2" key="1">
    <citation type="journal article" date="2019" name="Nat. Ecol. Evol.">
        <title>Megaphylogeny resolves global patterns of mushroom evolution.</title>
        <authorList>
            <person name="Varga T."/>
            <person name="Krizsan K."/>
            <person name="Foldi C."/>
            <person name="Dima B."/>
            <person name="Sanchez-Garcia M."/>
            <person name="Sanchez-Ramirez S."/>
            <person name="Szollosi G.J."/>
            <person name="Szarkandi J.G."/>
            <person name="Papp V."/>
            <person name="Albert L."/>
            <person name="Andreopoulos W."/>
            <person name="Angelini C."/>
            <person name="Antonin V."/>
            <person name="Barry K.W."/>
            <person name="Bougher N.L."/>
            <person name="Buchanan P."/>
            <person name="Buyck B."/>
            <person name="Bense V."/>
            <person name="Catcheside P."/>
            <person name="Chovatia M."/>
            <person name="Cooper J."/>
            <person name="Damon W."/>
            <person name="Desjardin D."/>
            <person name="Finy P."/>
            <person name="Geml J."/>
            <person name="Haridas S."/>
            <person name="Hughes K."/>
            <person name="Justo A."/>
            <person name="Karasinski D."/>
            <person name="Kautmanova I."/>
            <person name="Kiss B."/>
            <person name="Kocsube S."/>
            <person name="Kotiranta H."/>
            <person name="LaButti K.M."/>
            <person name="Lechner B.E."/>
            <person name="Liimatainen K."/>
            <person name="Lipzen A."/>
            <person name="Lukacs Z."/>
            <person name="Mihaltcheva S."/>
            <person name="Morgado L.N."/>
            <person name="Niskanen T."/>
            <person name="Noordeloos M.E."/>
            <person name="Ohm R.A."/>
            <person name="Ortiz-Santana B."/>
            <person name="Ovrebo C."/>
            <person name="Racz N."/>
            <person name="Riley R."/>
            <person name="Savchenko A."/>
            <person name="Shiryaev A."/>
            <person name="Soop K."/>
            <person name="Spirin V."/>
            <person name="Szebenyi C."/>
            <person name="Tomsovsky M."/>
            <person name="Tulloss R.E."/>
            <person name="Uehling J."/>
            <person name="Grigoriev I.V."/>
            <person name="Vagvolgyi C."/>
            <person name="Papp T."/>
            <person name="Martin F.M."/>
            <person name="Miettinen O."/>
            <person name="Hibbett D.S."/>
            <person name="Nagy L.G."/>
        </authorList>
    </citation>
    <scope>NUCLEOTIDE SEQUENCE [LARGE SCALE GENOMIC DNA]</scope>
    <source>
        <strain evidence="1 2">NL-1719</strain>
    </source>
</reference>
<gene>
    <name evidence="1" type="ORF">BDN72DRAFT_149142</name>
</gene>
<keyword evidence="2" id="KW-1185">Reference proteome</keyword>
<evidence type="ECO:0000313" key="2">
    <source>
        <dbReference type="Proteomes" id="UP000308600"/>
    </source>
</evidence>
<name>A0ACD3AL06_9AGAR</name>
<dbReference type="EMBL" id="ML208407">
    <property type="protein sequence ID" value="TFK66375.1"/>
    <property type="molecule type" value="Genomic_DNA"/>
</dbReference>